<evidence type="ECO:0000313" key="3">
    <source>
        <dbReference type="Proteomes" id="UP000000998"/>
    </source>
</evidence>
<dbReference type="EMBL" id="CP000515">
    <property type="protein sequence ID" value="ABM21146.1"/>
    <property type="molecule type" value="Genomic_DNA"/>
</dbReference>
<name>A1U827_MARN8</name>
<geneLocation type="plasmid" evidence="2 3">
    <name>pMAQU01</name>
</geneLocation>
<reference evidence="3" key="1">
    <citation type="journal article" date="2011" name="Appl. Environ. Microbiol.">
        <title>Genomic potential of Marinobacter aquaeolei, a biogeochemical 'opportunitroph'.</title>
        <authorList>
            <person name="Singer E."/>
            <person name="Webb E.A."/>
            <person name="Nelson W.C."/>
            <person name="Heidelberg J.F."/>
            <person name="Ivanova N."/>
            <person name="Pati A."/>
            <person name="Edwards K.J."/>
        </authorList>
    </citation>
    <scope>NUCLEOTIDE SEQUENCE [LARGE SCALE GENOMIC DNA]</scope>
    <source>
        <strain evidence="3">ATCC 700491 / DSM 11845 / VT8</strain>
    </source>
</reference>
<keyword evidence="1" id="KW-0472">Membrane</keyword>
<dbReference type="Proteomes" id="UP000000998">
    <property type="component" value="Plasmid pMAQU01"/>
</dbReference>
<proteinExistence type="predicted"/>
<organism evidence="2 3">
    <name type="scientific">Marinobacter nauticus (strain ATCC 700491 / DSM 11845 / VT8)</name>
    <name type="common">Marinobacter aquaeolei</name>
    <dbReference type="NCBI Taxonomy" id="351348"/>
    <lineage>
        <taxon>Bacteria</taxon>
        <taxon>Pseudomonadati</taxon>
        <taxon>Pseudomonadota</taxon>
        <taxon>Gammaproteobacteria</taxon>
        <taxon>Pseudomonadales</taxon>
        <taxon>Marinobacteraceae</taxon>
        <taxon>Marinobacter</taxon>
    </lineage>
</organism>
<sequence length="122" mass="13442">MVLLKPTNCHKLVKWQAIGVAIPLFYMVRYTHTLSMKKDSHMTPIAFFTDDLALIPEYASPGLADTLGKPITVADFAKRTGNLPLSAFETDKGELVLETHPRYNLNGHCAFVRGTIHSAATA</sequence>
<gene>
    <name evidence="2" type="ordered locus">Maqu_4295</name>
</gene>
<dbReference type="AlphaFoldDB" id="A1U827"/>
<dbReference type="HOGENOM" id="CLU_2023925_0_0_6"/>
<feature type="transmembrane region" description="Helical" evidence="1">
    <location>
        <begin position="12"/>
        <end position="28"/>
    </location>
</feature>
<dbReference type="KEGG" id="maq:Maqu_4295"/>
<accession>A1U827</accession>
<evidence type="ECO:0000313" key="2">
    <source>
        <dbReference type="EMBL" id="ABM21146.1"/>
    </source>
</evidence>
<evidence type="ECO:0000256" key="1">
    <source>
        <dbReference type="SAM" id="Phobius"/>
    </source>
</evidence>
<keyword evidence="2" id="KW-0614">Plasmid</keyword>
<keyword evidence="1" id="KW-1133">Transmembrane helix</keyword>
<keyword evidence="1" id="KW-0812">Transmembrane</keyword>
<protein>
    <submittedName>
        <fullName evidence="2">Uncharacterized protein</fullName>
    </submittedName>
</protein>